<evidence type="ECO:0000256" key="1">
    <source>
        <dbReference type="SAM" id="Phobius"/>
    </source>
</evidence>
<dbReference type="Proteomes" id="UP001221142">
    <property type="component" value="Unassembled WGS sequence"/>
</dbReference>
<protein>
    <submittedName>
        <fullName evidence="2">Uncharacterized protein</fullName>
    </submittedName>
</protein>
<evidence type="ECO:0000313" key="2">
    <source>
        <dbReference type="EMBL" id="KAJ7617329.1"/>
    </source>
</evidence>
<organism evidence="2 3">
    <name type="scientific">Roridomyces roridus</name>
    <dbReference type="NCBI Taxonomy" id="1738132"/>
    <lineage>
        <taxon>Eukaryota</taxon>
        <taxon>Fungi</taxon>
        <taxon>Dikarya</taxon>
        <taxon>Basidiomycota</taxon>
        <taxon>Agaricomycotina</taxon>
        <taxon>Agaricomycetes</taxon>
        <taxon>Agaricomycetidae</taxon>
        <taxon>Agaricales</taxon>
        <taxon>Marasmiineae</taxon>
        <taxon>Mycenaceae</taxon>
        <taxon>Roridomyces</taxon>
    </lineage>
</organism>
<keyword evidence="1" id="KW-1133">Transmembrane helix</keyword>
<dbReference type="EMBL" id="JARKIF010000021">
    <property type="protein sequence ID" value="KAJ7617329.1"/>
    <property type="molecule type" value="Genomic_DNA"/>
</dbReference>
<evidence type="ECO:0000313" key="3">
    <source>
        <dbReference type="Proteomes" id="UP001221142"/>
    </source>
</evidence>
<dbReference type="AlphaFoldDB" id="A0AAD7BD87"/>
<keyword evidence="1" id="KW-0472">Membrane</keyword>
<gene>
    <name evidence="2" type="ORF">FB45DRAFT_1063812</name>
</gene>
<comment type="caution">
    <text evidence="2">The sequence shown here is derived from an EMBL/GenBank/DDBJ whole genome shotgun (WGS) entry which is preliminary data.</text>
</comment>
<keyword evidence="3" id="KW-1185">Reference proteome</keyword>
<keyword evidence="1" id="KW-0812">Transmembrane</keyword>
<accession>A0AAD7BD87</accession>
<reference evidence="2" key="1">
    <citation type="submission" date="2023-03" db="EMBL/GenBank/DDBJ databases">
        <title>Massive genome expansion in bonnet fungi (Mycena s.s.) driven by repeated elements and novel gene families across ecological guilds.</title>
        <authorList>
            <consortium name="Lawrence Berkeley National Laboratory"/>
            <person name="Harder C.B."/>
            <person name="Miyauchi S."/>
            <person name="Viragh M."/>
            <person name="Kuo A."/>
            <person name="Thoen E."/>
            <person name="Andreopoulos B."/>
            <person name="Lu D."/>
            <person name="Skrede I."/>
            <person name="Drula E."/>
            <person name="Henrissat B."/>
            <person name="Morin E."/>
            <person name="Kohler A."/>
            <person name="Barry K."/>
            <person name="LaButti K."/>
            <person name="Morin E."/>
            <person name="Salamov A."/>
            <person name="Lipzen A."/>
            <person name="Mereny Z."/>
            <person name="Hegedus B."/>
            <person name="Baldrian P."/>
            <person name="Stursova M."/>
            <person name="Weitz H."/>
            <person name="Taylor A."/>
            <person name="Grigoriev I.V."/>
            <person name="Nagy L.G."/>
            <person name="Martin F."/>
            <person name="Kauserud H."/>
        </authorList>
    </citation>
    <scope>NUCLEOTIDE SEQUENCE</scope>
    <source>
        <strain evidence="2">9284</strain>
    </source>
</reference>
<feature type="transmembrane region" description="Helical" evidence="1">
    <location>
        <begin position="73"/>
        <end position="93"/>
    </location>
</feature>
<proteinExistence type="predicted"/>
<feature type="transmembrane region" description="Helical" evidence="1">
    <location>
        <begin position="99"/>
        <end position="121"/>
    </location>
</feature>
<name>A0AAD7BD87_9AGAR</name>
<sequence length="133" mass="13633">MAFLQNIQDSGEGAMKSGGDGLGATLGGVTDVGKNVGENVADLASAPVDTALQGAEKAKQGLGMMAMYLNMPYELLVGAILSFIVAVAVAVWATGSSGAAVRGAVIVSVFMGWAAVVRILFLRKLAETERKMI</sequence>